<dbReference type="InterPro" id="IPR017501">
    <property type="entry name" value="Phage_infect_YhgE_C"/>
</dbReference>
<feature type="transmembrane region" description="Helical" evidence="5">
    <location>
        <begin position="640"/>
        <end position="659"/>
    </location>
</feature>
<dbReference type="Pfam" id="PF12698">
    <property type="entry name" value="ABC2_membrane_3"/>
    <property type="match status" value="2"/>
</dbReference>
<dbReference type="InterPro" id="IPR051328">
    <property type="entry name" value="T7SS_ABC-Transporter"/>
</dbReference>
<comment type="subcellular location">
    <subcellularLocation>
        <location evidence="1">Membrane</location>
        <topology evidence="1">Multi-pass membrane protein</topology>
    </subcellularLocation>
</comment>
<feature type="transmembrane region" description="Helical" evidence="5">
    <location>
        <begin position="610"/>
        <end position="628"/>
    </location>
</feature>
<gene>
    <name evidence="7" type="ORF">DW787_04785</name>
</gene>
<dbReference type="Gene3D" id="3.40.1710.10">
    <property type="entry name" value="abc type-2 transporter like domain"/>
    <property type="match status" value="1"/>
</dbReference>
<evidence type="ECO:0000256" key="4">
    <source>
        <dbReference type="ARBA" id="ARBA00023136"/>
    </source>
</evidence>
<protein>
    <submittedName>
        <fullName evidence="7">YhgE/Pip domain-containing protein</fullName>
    </submittedName>
</protein>
<dbReference type="AlphaFoldDB" id="A0A414FX53"/>
<evidence type="ECO:0000256" key="3">
    <source>
        <dbReference type="ARBA" id="ARBA00022989"/>
    </source>
</evidence>
<dbReference type="GO" id="GO:0140359">
    <property type="term" value="F:ABC-type transporter activity"/>
    <property type="evidence" value="ECO:0007669"/>
    <property type="project" value="InterPro"/>
</dbReference>
<reference evidence="7 8" key="1">
    <citation type="submission" date="2018-08" db="EMBL/GenBank/DDBJ databases">
        <title>A genome reference for cultivated species of the human gut microbiota.</title>
        <authorList>
            <person name="Zou Y."/>
            <person name="Xue W."/>
            <person name="Luo G."/>
        </authorList>
    </citation>
    <scope>NUCLEOTIDE SEQUENCE [LARGE SCALE GENOMIC DNA]</scope>
    <source>
        <strain evidence="7 8">AM30-5LB</strain>
    </source>
</reference>
<sequence length="736" mass="77817">MRNIIAILKRDLSRIRGSVVALIVAVGLVIVPTLYAWFNIAGSWDPYGNTGNLKVAVANSDNGYMSDLIPVRVNIGDTVVSALRENDQLDWRFVSESDAVEGVRSGEYYAAVVIPENFSSRMMTVFSSDAEHAEIVYYENQKANAIAPRVTDKAASTVRQQIDETFAKTISDVGLATTSSLLEFMDGDQIAAYAGNLSGTLAGAITTLRDASGSVEEFAGLLQSSTGLLDSTSDLLASAGTASKDAEALVGDAKTGLSGMHDALDAAVAAINQSLKDSAGDYDAAAKAIDEAFGAADAHVSLTVTQLRDASADVAKRASDMRDVQDNILAVERDVEGSNLPEKLKAELVQKIDIVANTVGNVANQQELLAKHLSDAAASLETGAADARAKAQAVKDGIAEAKGSIGGVKDSYNATLKQQISDLSDAVADVARRGSDMADDLGATVTDLSHAASALSDDLAGAHEVLAGASADLVSAADDLQRLKEGLDTAVTSGDLDRVRELIGSDPAALADALAAPVALDRQAVYHIKNYGSAMAPFYTTLSIWVAGIVLAAMLKANVDEADVKALGNPRLHELYLGRYAFFALLAFAQATLVCAGDLLFFGIQCEHPFQFMLVGWLAGFVFSNMIYTLTVSFGDIGKAIAVVLLVMQVAGSGGTFPIEMTADFFQAVYPFLPFTHAINAMHAAMAGAYGMEFWIELGTLSLYLIPSLALGLVFRRPVIRANRWIIEKLEETKLM</sequence>
<keyword evidence="3 5" id="KW-1133">Transmembrane helix</keyword>
<dbReference type="GO" id="GO:0016020">
    <property type="term" value="C:membrane"/>
    <property type="evidence" value="ECO:0007669"/>
    <property type="project" value="UniProtKB-SubCell"/>
</dbReference>
<dbReference type="EMBL" id="QSJI01000003">
    <property type="protein sequence ID" value="RHD56003.1"/>
    <property type="molecule type" value="Genomic_DNA"/>
</dbReference>
<evidence type="ECO:0000256" key="5">
    <source>
        <dbReference type="SAM" id="Phobius"/>
    </source>
</evidence>
<keyword evidence="2 5" id="KW-0812">Transmembrane</keyword>
<dbReference type="InterPro" id="IPR017500">
    <property type="entry name" value="Phage_infect_YhgE_N"/>
</dbReference>
<evidence type="ECO:0000259" key="6">
    <source>
        <dbReference type="Pfam" id="PF12698"/>
    </source>
</evidence>
<feature type="transmembrane region" description="Helical" evidence="5">
    <location>
        <begin position="538"/>
        <end position="559"/>
    </location>
</feature>
<evidence type="ECO:0000256" key="2">
    <source>
        <dbReference type="ARBA" id="ARBA00022692"/>
    </source>
</evidence>
<dbReference type="InterPro" id="IPR013525">
    <property type="entry name" value="ABC2_TM"/>
</dbReference>
<dbReference type="Proteomes" id="UP000286050">
    <property type="component" value="Unassembled WGS sequence"/>
</dbReference>
<evidence type="ECO:0000313" key="7">
    <source>
        <dbReference type="EMBL" id="RHD56003.1"/>
    </source>
</evidence>
<feature type="domain" description="ABC-2 type transporter transmembrane" evidence="6">
    <location>
        <begin position="529"/>
        <end position="713"/>
    </location>
</feature>
<feature type="transmembrane region" description="Helical" evidence="5">
    <location>
        <begin position="20"/>
        <end position="38"/>
    </location>
</feature>
<name>A0A414FX53_9ACTN</name>
<feature type="domain" description="ABC-2 type transporter transmembrane" evidence="6">
    <location>
        <begin position="23"/>
        <end position="164"/>
    </location>
</feature>
<dbReference type="RefSeq" id="WP_118271863.1">
    <property type="nucleotide sequence ID" value="NZ_QSJI01000003.1"/>
</dbReference>
<comment type="caution">
    <text evidence="7">The sequence shown here is derived from an EMBL/GenBank/DDBJ whole genome shotgun (WGS) entry which is preliminary data.</text>
</comment>
<proteinExistence type="predicted"/>
<dbReference type="NCBIfam" id="TIGR03062">
    <property type="entry name" value="pip_yhgE_Cterm"/>
    <property type="match status" value="1"/>
</dbReference>
<evidence type="ECO:0000256" key="1">
    <source>
        <dbReference type="ARBA" id="ARBA00004141"/>
    </source>
</evidence>
<accession>A0A414FX53</accession>
<feature type="transmembrane region" description="Helical" evidence="5">
    <location>
        <begin position="694"/>
        <end position="715"/>
    </location>
</feature>
<dbReference type="NCBIfam" id="TIGR03061">
    <property type="entry name" value="pip_yhgE_Nterm"/>
    <property type="match status" value="1"/>
</dbReference>
<dbReference type="PANTHER" id="PTHR43077">
    <property type="entry name" value="TRANSPORT PERMEASE YVFS-RELATED"/>
    <property type="match status" value="1"/>
</dbReference>
<organism evidence="7 8">
    <name type="scientific">Collinsella intestinalis</name>
    <dbReference type="NCBI Taxonomy" id="147207"/>
    <lineage>
        <taxon>Bacteria</taxon>
        <taxon>Bacillati</taxon>
        <taxon>Actinomycetota</taxon>
        <taxon>Coriobacteriia</taxon>
        <taxon>Coriobacteriales</taxon>
        <taxon>Coriobacteriaceae</taxon>
        <taxon>Collinsella</taxon>
    </lineage>
</organism>
<keyword evidence="4 5" id="KW-0472">Membrane</keyword>
<feature type="transmembrane region" description="Helical" evidence="5">
    <location>
        <begin position="580"/>
        <end position="604"/>
    </location>
</feature>
<dbReference type="PANTHER" id="PTHR43077:SF10">
    <property type="entry name" value="TRANSPORT PERMEASE PROTEIN"/>
    <property type="match status" value="1"/>
</dbReference>
<evidence type="ECO:0000313" key="8">
    <source>
        <dbReference type="Proteomes" id="UP000286050"/>
    </source>
</evidence>